<accession>A0A2K2FM37</accession>
<evidence type="ECO:0000313" key="5">
    <source>
        <dbReference type="Proteomes" id="UP000236151"/>
    </source>
</evidence>
<dbReference type="InterPro" id="IPR006140">
    <property type="entry name" value="D-isomer_DH_NAD-bd"/>
</dbReference>
<dbReference type="OrthoDB" id="9805416at2"/>
<dbReference type="Pfam" id="PF02826">
    <property type="entry name" value="2-Hacid_dh_C"/>
    <property type="match status" value="1"/>
</dbReference>
<sequence>MEKNILVLIPVNEEHKKLLEEKAPSANFTYASRKSLDKDQVQKADIIIGNPPVDMVKGSERLEWLQLESAGVGDYAKTDVLPERVLLTNASGAYGLAISEYMLGVLLELYKRLYLYRDNQKEGKWSYEGQVKAIYNSTALIVGVGDIGGEFAKRMKALGAYTIGIRRREAEKPDYLDELYLMDKLEELLPRADVVALSLPATKLTDKIINQETLKLMKQDAVLINVGRGNAIDTEALCDALESGHLFGAALDVTDPEPLPKDHRLWKIKNAIITPHVSGGYSLKETHERIVKISADNLEAFMNGRSLINVVDRAAGY</sequence>
<dbReference type="PANTHER" id="PTHR43333:SF1">
    <property type="entry name" value="D-ISOMER SPECIFIC 2-HYDROXYACID DEHYDROGENASE NAD-BINDING DOMAIN-CONTAINING PROTEIN"/>
    <property type="match status" value="1"/>
</dbReference>
<dbReference type="Proteomes" id="UP000236151">
    <property type="component" value="Unassembled WGS sequence"/>
</dbReference>
<protein>
    <submittedName>
        <fullName evidence="4">D-2-hydroxyacid dehydrogenase</fullName>
    </submittedName>
</protein>
<dbReference type="SUPFAM" id="SSF51735">
    <property type="entry name" value="NAD(P)-binding Rossmann-fold domains"/>
    <property type="match status" value="1"/>
</dbReference>
<dbReference type="PANTHER" id="PTHR43333">
    <property type="entry name" value="2-HACID_DH_C DOMAIN-CONTAINING PROTEIN"/>
    <property type="match status" value="1"/>
</dbReference>
<keyword evidence="1" id="KW-0560">Oxidoreductase</keyword>
<dbReference type="KEGG" id="cthd:CDO33_05305"/>
<evidence type="ECO:0000256" key="1">
    <source>
        <dbReference type="ARBA" id="ARBA00023002"/>
    </source>
</evidence>
<gene>
    <name evidence="4" type="ORF">CDQ84_07700</name>
</gene>
<dbReference type="FunFam" id="3.40.50.720:FF:000363">
    <property type="entry name" value="D-isomer specific 2-hydroxyacid dehydrogenase"/>
    <property type="match status" value="1"/>
</dbReference>
<reference evidence="4 5" key="1">
    <citation type="submission" date="2017-06" db="EMBL/GenBank/DDBJ databases">
        <title>Investigating the central metabolism of Clostridium thermosuccinogenes.</title>
        <authorList>
            <person name="Koendjbiharie J.G."/>
            <person name="van Kranenburg R."/>
        </authorList>
    </citation>
    <scope>NUCLEOTIDE SEQUENCE [LARGE SCALE GENOMIC DNA]</scope>
    <source>
        <strain evidence="4 5">DSM 5806</strain>
    </source>
</reference>
<dbReference type="CDD" id="cd05300">
    <property type="entry name" value="2-Hacid_dh_1"/>
    <property type="match status" value="1"/>
</dbReference>
<dbReference type="Gene3D" id="3.40.50.720">
    <property type="entry name" value="NAD(P)-binding Rossmann-like Domain"/>
    <property type="match status" value="2"/>
</dbReference>
<name>A0A2K2FM37_9CLOT</name>
<dbReference type="SUPFAM" id="SSF52283">
    <property type="entry name" value="Formate/glycerate dehydrogenase catalytic domain-like"/>
    <property type="match status" value="1"/>
</dbReference>
<dbReference type="GO" id="GO:0051287">
    <property type="term" value="F:NAD binding"/>
    <property type="evidence" value="ECO:0007669"/>
    <property type="project" value="InterPro"/>
</dbReference>
<dbReference type="AlphaFoldDB" id="A0A2K2FM37"/>
<dbReference type="EMBL" id="NIOJ01000015">
    <property type="protein sequence ID" value="PNT99838.1"/>
    <property type="molecule type" value="Genomic_DNA"/>
</dbReference>
<dbReference type="GO" id="GO:0016491">
    <property type="term" value="F:oxidoreductase activity"/>
    <property type="evidence" value="ECO:0007669"/>
    <property type="project" value="UniProtKB-KW"/>
</dbReference>
<keyword evidence="5" id="KW-1185">Reference proteome</keyword>
<evidence type="ECO:0000256" key="2">
    <source>
        <dbReference type="ARBA" id="ARBA00023027"/>
    </source>
</evidence>
<organism evidence="4 5">
    <name type="scientific">Clostridium thermosuccinogenes</name>
    <dbReference type="NCBI Taxonomy" id="84032"/>
    <lineage>
        <taxon>Bacteria</taxon>
        <taxon>Bacillati</taxon>
        <taxon>Bacillota</taxon>
        <taxon>Clostridia</taxon>
        <taxon>Eubacteriales</taxon>
        <taxon>Clostridiaceae</taxon>
        <taxon>Clostridium</taxon>
    </lineage>
</organism>
<keyword evidence="2" id="KW-0520">NAD</keyword>
<evidence type="ECO:0000313" key="4">
    <source>
        <dbReference type="EMBL" id="PNT99838.1"/>
    </source>
</evidence>
<feature type="domain" description="D-isomer specific 2-hydroxyacid dehydrogenase NAD-binding" evidence="3">
    <location>
        <begin position="104"/>
        <end position="278"/>
    </location>
</feature>
<dbReference type="InterPro" id="IPR036291">
    <property type="entry name" value="NAD(P)-bd_dom_sf"/>
</dbReference>
<proteinExistence type="predicted"/>
<evidence type="ECO:0000259" key="3">
    <source>
        <dbReference type="Pfam" id="PF02826"/>
    </source>
</evidence>
<comment type="caution">
    <text evidence="4">The sequence shown here is derived from an EMBL/GenBank/DDBJ whole genome shotgun (WGS) entry which is preliminary data.</text>
</comment>